<evidence type="ECO:0000313" key="1">
    <source>
        <dbReference type="EMBL" id="KAK7846563.1"/>
    </source>
</evidence>
<organism evidence="1 2">
    <name type="scientific">Quercus suber</name>
    <name type="common">Cork oak</name>
    <dbReference type="NCBI Taxonomy" id="58331"/>
    <lineage>
        <taxon>Eukaryota</taxon>
        <taxon>Viridiplantae</taxon>
        <taxon>Streptophyta</taxon>
        <taxon>Embryophyta</taxon>
        <taxon>Tracheophyta</taxon>
        <taxon>Spermatophyta</taxon>
        <taxon>Magnoliopsida</taxon>
        <taxon>eudicotyledons</taxon>
        <taxon>Gunneridae</taxon>
        <taxon>Pentapetalae</taxon>
        <taxon>rosids</taxon>
        <taxon>fabids</taxon>
        <taxon>Fagales</taxon>
        <taxon>Fagaceae</taxon>
        <taxon>Quercus</taxon>
    </lineage>
</organism>
<keyword evidence="2" id="KW-1185">Reference proteome</keyword>
<name>A0AAW0L6E9_QUESU</name>
<dbReference type="EMBL" id="PKMF04000154">
    <property type="protein sequence ID" value="KAK7846563.1"/>
    <property type="molecule type" value="Genomic_DNA"/>
</dbReference>
<dbReference type="AlphaFoldDB" id="A0AAW0L6E9"/>
<dbReference type="Proteomes" id="UP000237347">
    <property type="component" value="Unassembled WGS sequence"/>
</dbReference>
<reference evidence="1 2" key="1">
    <citation type="journal article" date="2018" name="Sci. Data">
        <title>The draft genome sequence of cork oak.</title>
        <authorList>
            <person name="Ramos A.M."/>
            <person name="Usie A."/>
            <person name="Barbosa P."/>
            <person name="Barros P.M."/>
            <person name="Capote T."/>
            <person name="Chaves I."/>
            <person name="Simoes F."/>
            <person name="Abreu I."/>
            <person name="Carrasquinho I."/>
            <person name="Faro C."/>
            <person name="Guimaraes J.B."/>
            <person name="Mendonca D."/>
            <person name="Nobrega F."/>
            <person name="Rodrigues L."/>
            <person name="Saibo N.J.M."/>
            <person name="Varela M.C."/>
            <person name="Egas C."/>
            <person name="Matos J."/>
            <person name="Miguel C.M."/>
            <person name="Oliveira M.M."/>
            <person name="Ricardo C.P."/>
            <person name="Goncalves S."/>
        </authorList>
    </citation>
    <scope>NUCLEOTIDE SEQUENCE [LARGE SCALE GENOMIC DNA]</scope>
    <source>
        <strain evidence="2">cv. HL8</strain>
    </source>
</reference>
<sequence length="86" mass="9701">MGTWKEKVIEQVISVNIEEVATVTTGTLNELTKVKIAEEKVIQECLTMRALKGHNQEPADHEGGDNFSSENTDIIPVYQRQVYQLI</sequence>
<accession>A0AAW0L6E9</accession>
<comment type="caution">
    <text evidence="1">The sequence shown here is derived from an EMBL/GenBank/DDBJ whole genome shotgun (WGS) entry which is preliminary data.</text>
</comment>
<gene>
    <name evidence="1" type="ORF">CFP56_007873</name>
</gene>
<proteinExistence type="predicted"/>
<protein>
    <submittedName>
        <fullName evidence="1">Uncharacterized protein</fullName>
    </submittedName>
</protein>
<evidence type="ECO:0000313" key="2">
    <source>
        <dbReference type="Proteomes" id="UP000237347"/>
    </source>
</evidence>